<dbReference type="InterPro" id="IPR001387">
    <property type="entry name" value="Cro/C1-type_HTH"/>
</dbReference>
<proteinExistence type="predicted"/>
<dbReference type="CDD" id="cd00093">
    <property type="entry name" value="HTH_XRE"/>
    <property type="match status" value="1"/>
</dbReference>
<dbReference type="Proteomes" id="UP000199476">
    <property type="component" value="Unassembled WGS sequence"/>
</dbReference>
<evidence type="ECO:0000313" key="2">
    <source>
        <dbReference type="EMBL" id="SDM26780.1"/>
    </source>
</evidence>
<dbReference type="GO" id="GO:0003677">
    <property type="term" value="F:DNA binding"/>
    <property type="evidence" value="ECO:0007669"/>
    <property type="project" value="InterPro"/>
</dbReference>
<reference evidence="2 3" key="1">
    <citation type="submission" date="2016-10" db="EMBL/GenBank/DDBJ databases">
        <authorList>
            <person name="de Groot N.N."/>
        </authorList>
    </citation>
    <scope>NUCLEOTIDE SEQUENCE [LARGE SCALE GENOMIC DNA]</scope>
    <source>
        <strain evidence="2 3">SLAS-1</strain>
    </source>
</reference>
<dbReference type="OrthoDB" id="9814553at2"/>
<dbReference type="SUPFAM" id="SSF47413">
    <property type="entry name" value="lambda repressor-like DNA-binding domains"/>
    <property type="match status" value="1"/>
</dbReference>
<dbReference type="PROSITE" id="PS50943">
    <property type="entry name" value="HTH_CROC1"/>
    <property type="match status" value="1"/>
</dbReference>
<dbReference type="EMBL" id="FNGO01000024">
    <property type="protein sequence ID" value="SDM26780.1"/>
    <property type="molecule type" value="Genomic_DNA"/>
</dbReference>
<protein>
    <submittedName>
        <fullName evidence="2">Helix-turn-helix domain-containing protein</fullName>
    </submittedName>
</protein>
<keyword evidence="3" id="KW-1185">Reference proteome</keyword>
<dbReference type="AlphaFoldDB" id="A0A1G9RUR0"/>
<evidence type="ECO:0000313" key="3">
    <source>
        <dbReference type="Proteomes" id="UP000199476"/>
    </source>
</evidence>
<evidence type="ECO:0000259" key="1">
    <source>
        <dbReference type="PROSITE" id="PS50943"/>
    </source>
</evidence>
<dbReference type="SMART" id="SM00530">
    <property type="entry name" value="HTH_XRE"/>
    <property type="match status" value="1"/>
</dbReference>
<gene>
    <name evidence="2" type="ORF">SAMN04488692_1248</name>
</gene>
<accession>A0A1G9RUR0</accession>
<organism evidence="2 3">
    <name type="scientific">Halarsenatibacter silvermanii</name>
    <dbReference type="NCBI Taxonomy" id="321763"/>
    <lineage>
        <taxon>Bacteria</taxon>
        <taxon>Bacillati</taxon>
        <taxon>Bacillota</taxon>
        <taxon>Clostridia</taxon>
        <taxon>Halanaerobiales</taxon>
        <taxon>Halarsenatibacteraceae</taxon>
        <taxon>Halarsenatibacter</taxon>
    </lineage>
</organism>
<dbReference type="Gene3D" id="1.10.260.40">
    <property type="entry name" value="lambda repressor-like DNA-binding domains"/>
    <property type="match status" value="1"/>
</dbReference>
<name>A0A1G9RUR0_9FIRM</name>
<dbReference type="Pfam" id="PF01381">
    <property type="entry name" value="HTH_3"/>
    <property type="match status" value="1"/>
</dbReference>
<dbReference type="InterPro" id="IPR010982">
    <property type="entry name" value="Lambda_DNA-bd_dom_sf"/>
</dbReference>
<dbReference type="RefSeq" id="WP_159429912.1">
    <property type="nucleotide sequence ID" value="NZ_FNGO01000024.1"/>
</dbReference>
<feature type="domain" description="HTH cro/C1-type" evidence="1">
    <location>
        <begin position="4"/>
        <end position="58"/>
    </location>
</feature>
<sequence>MKRLAQERKKKEMSQSDLAFELRIQPSTLSKIENGRLKPYDPVKNKLENFFGMEIEELLEDVETEEI</sequence>